<sequence length="82" mass="9058">MPLLTQNGSTIETDLLSDSSANSESPCTAIINQDNGTDKPDTTQPETPQVNCKWLYDWMQKEWVPWAVAAGFGILWITKGSN</sequence>
<name>A0A5D3YG13_9BACT</name>
<comment type="caution">
    <text evidence="2">The sequence shown here is derived from an EMBL/GenBank/DDBJ whole genome shotgun (WGS) entry which is preliminary data.</text>
</comment>
<evidence type="ECO:0000313" key="3">
    <source>
        <dbReference type="Proteomes" id="UP000324595"/>
    </source>
</evidence>
<organism evidence="2 3">
    <name type="scientific">Fodinibius salinus</name>
    <dbReference type="NCBI Taxonomy" id="860790"/>
    <lineage>
        <taxon>Bacteria</taxon>
        <taxon>Pseudomonadati</taxon>
        <taxon>Balneolota</taxon>
        <taxon>Balneolia</taxon>
        <taxon>Balneolales</taxon>
        <taxon>Balneolaceae</taxon>
        <taxon>Fodinibius</taxon>
    </lineage>
</organism>
<accession>A0A5D3YG13</accession>
<gene>
    <name evidence="2" type="ORF">LX73_2328</name>
</gene>
<evidence type="ECO:0000313" key="2">
    <source>
        <dbReference type="EMBL" id="TYP92081.1"/>
    </source>
</evidence>
<feature type="compositionally biased region" description="Polar residues" evidence="1">
    <location>
        <begin position="1"/>
        <end position="35"/>
    </location>
</feature>
<keyword evidence="3" id="KW-1185">Reference proteome</keyword>
<dbReference type="RefSeq" id="WP_148899642.1">
    <property type="nucleotide sequence ID" value="NZ_VNHY01000004.1"/>
</dbReference>
<evidence type="ECO:0000256" key="1">
    <source>
        <dbReference type="SAM" id="MobiDB-lite"/>
    </source>
</evidence>
<proteinExistence type="predicted"/>
<dbReference type="EMBL" id="VNHY01000004">
    <property type="protein sequence ID" value="TYP92081.1"/>
    <property type="molecule type" value="Genomic_DNA"/>
</dbReference>
<protein>
    <submittedName>
        <fullName evidence="2">Uncharacterized protein</fullName>
    </submittedName>
</protein>
<dbReference type="AlphaFoldDB" id="A0A5D3YG13"/>
<reference evidence="2 3" key="1">
    <citation type="submission" date="2019-07" db="EMBL/GenBank/DDBJ databases">
        <title>Genomic Encyclopedia of Archaeal and Bacterial Type Strains, Phase II (KMG-II): from individual species to whole genera.</title>
        <authorList>
            <person name="Goeker M."/>
        </authorList>
    </citation>
    <scope>NUCLEOTIDE SEQUENCE [LARGE SCALE GENOMIC DNA]</scope>
    <source>
        <strain evidence="2 3">DSM 21935</strain>
    </source>
</reference>
<dbReference type="Proteomes" id="UP000324595">
    <property type="component" value="Unassembled WGS sequence"/>
</dbReference>
<feature type="region of interest" description="Disordered" evidence="1">
    <location>
        <begin position="1"/>
        <end position="47"/>
    </location>
</feature>